<dbReference type="GO" id="GO:0005886">
    <property type="term" value="C:plasma membrane"/>
    <property type="evidence" value="ECO:0007669"/>
    <property type="project" value="TreeGrafter"/>
</dbReference>
<dbReference type="GO" id="GO:0000155">
    <property type="term" value="F:phosphorelay sensor kinase activity"/>
    <property type="evidence" value="ECO:0007669"/>
    <property type="project" value="InterPro"/>
</dbReference>
<organism evidence="15 17">
    <name type="scientific">Holdemania massiliensis</name>
    <dbReference type="NCBI Taxonomy" id="1468449"/>
    <lineage>
        <taxon>Bacteria</taxon>
        <taxon>Bacillati</taxon>
        <taxon>Bacillota</taxon>
        <taxon>Erysipelotrichia</taxon>
        <taxon>Erysipelotrichales</taxon>
        <taxon>Erysipelotrichaceae</taxon>
        <taxon>Holdemania</taxon>
    </lineage>
</organism>
<dbReference type="EMBL" id="WKPI01000042">
    <property type="protein sequence ID" value="MSC34740.1"/>
    <property type="molecule type" value="Genomic_DNA"/>
</dbReference>
<dbReference type="PANTHER" id="PTHR45453:SF1">
    <property type="entry name" value="PHOSPHATE REGULON SENSOR PROTEIN PHOR"/>
    <property type="match status" value="1"/>
</dbReference>
<dbReference type="AlphaFoldDB" id="A0A6N7SB40"/>
<evidence type="ECO:0000256" key="9">
    <source>
        <dbReference type="ARBA" id="ARBA00022840"/>
    </source>
</evidence>
<accession>A0A6N7SB40</accession>
<dbReference type="CDD" id="cd00082">
    <property type="entry name" value="HisKA"/>
    <property type="match status" value="1"/>
</dbReference>
<dbReference type="Proteomes" id="UP000433575">
    <property type="component" value="Unassembled WGS sequence"/>
</dbReference>
<evidence type="ECO:0000256" key="2">
    <source>
        <dbReference type="ARBA" id="ARBA00004370"/>
    </source>
</evidence>
<keyword evidence="10 13" id="KW-1133">Transmembrane helix</keyword>
<name>A0A6N7SB40_9FIRM</name>
<feature type="transmembrane region" description="Helical" evidence="13">
    <location>
        <begin position="82"/>
        <end position="100"/>
    </location>
</feature>
<keyword evidence="6 13" id="KW-0812">Transmembrane</keyword>
<dbReference type="PROSITE" id="PS50109">
    <property type="entry name" value="HIS_KIN"/>
    <property type="match status" value="1"/>
</dbReference>
<dbReference type="EMBL" id="WKPJ01000039">
    <property type="protein sequence ID" value="MSA90969.1"/>
    <property type="molecule type" value="Genomic_DNA"/>
</dbReference>
<dbReference type="Gene3D" id="1.10.287.130">
    <property type="match status" value="1"/>
</dbReference>
<comment type="subcellular location">
    <subcellularLocation>
        <location evidence="2">Membrane</location>
    </subcellularLocation>
</comment>
<dbReference type="PRINTS" id="PR00344">
    <property type="entry name" value="BCTRLSENSOR"/>
</dbReference>
<dbReference type="InterPro" id="IPR036890">
    <property type="entry name" value="HATPase_C_sf"/>
</dbReference>
<dbReference type="InterPro" id="IPR003594">
    <property type="entry name" value="HATPase_dom"/>
</dbReference>
<keyword evidence="5" id="KW-0808">Transferase</keyword>
<evidence type="ECO:0000313" key="17">
    <source>
        <dbReference type="Proteomes" id="UP000433575"/>
    </source>
</evidence>
<dbReference type="Pfam" id="PF02518">
    <property type="entry name" value="HATPase_c"/>
    <property type="match status" value="1"/>
</dbReference>
<dbReference type="InterPro" id="IPR004358">
    <property type="entry name" value="Sig_transdc_His_kin-like_C"/>
</dbReference>
<feature type="transmembrane region" description="Helical" evidence="13">
    <location>
        <begin position="31"/>
        <end position="50"/>
    </location>
</feature>
<evidence type="ECO:0000256" key="5">
    <source>
        <dbReference type="ARBA" id="ARBA00022679"/>
    </source>
</evidence>
<evidence type="ECO:0000256" key="8">
    <source>
        <dbReference type="ARBA" id="ARBA00022777"/>
    </source>
</evidence>
<dbReference type="GO" id="GO:0016036">
    <property type="term" value="P:cellular response to phosphate starvation"/>
    <property type="evidence" value="ECO:0007669"/>
    <property type="project" value="TreeGrafter"/>
</dbReference>
<evidence type="ECO:0000256" key="7">
    <source>
        <dbReference type="ARBA" id="ARBA00022741"/>
    </source>
</evidence>
<keyword evidence="18" id="KW-1185">Reference proteome</keyword>
<evidence type="ECO:0000256" key="10">
    <source>
        <dbReference type="ARBA" id="ARBA00022989"/>
    </source>
</evidence>
<dbReference type="Gene3D" id="3.30.565.10">
    <property type="entry name" value="Histidine kinase-like ATPase, C-terminal domain"/>
    <property type="match status" value="1"/>
</dbReference>
<keyword evidence="11" id="KW-0902">Two-component regulatory system</keyword>
<dbReference type="OrthoDB" id="9792991at2"/>
<dbReference type="GO" id="GO:0004721">
    <property type="term" value="F:phosphoprotein phosphatase activity"/>
    <property type="evidence" value="ECO:0007669"/>
    <property type="project" value="TreeGrafter"/>
</dbReference>
<proteinExistence type="predicted"/>
<comment type="catalytic activity">
    <reaction evidence="1">
        <text>ATP + protein L-histidine = ADP + protein N-phospho-L-histidine.</text>
        <dbReference type="EC" id="2.7.13.3"/>
    </reaction>
</comment>
<evidence type="ECO:0000256" key="1">
    <source>
        <dbReference type="ARBA" id="ARBA00000085"/>
    </source>
</evidence>
<keyword evidence="7" id="KW-0547">Nucleotide-binding</keyword>
<dbReference type="SMART" id="SM00387">
    <property type="entry name" value="HATPase_c"/>
    <property type="match status" value="1"/>
</dbReference>
<gene>
    <name evidence="16" type="ORF">GKD88_16550</name>
    <name evidence="15" type="ORF">GKE08_16670</name>
</gene>
<dbReference type="GO" id="GO:0005524">
    <property type="term" value="F:ATP binding"/>
    <property type="evidence" value="ECO:0007669"/>
    <property type="project" value="UniProtKB-KW"/>
</dbReference>
<keyword evidence="4" id="KW-0597">Phosphoprotein</keyword>
<evidence type="ECO:0000256" key="3">
    <source>
        <dbReference type="ARBA" id="ARBA00012438"/>
    </source>
</evidence>
<dbReference type="SUPFAM" id="SSF55874">
    <property type="entry name" value="ATPase domain of HSP90 chaperone/DNA topoisomerase II/histidine kinase"/>
    <property type="match status" value="1"/>
</dbReference>
<dbReference type="Proteomes" id="UP000480929">
    <property type="component" value="Unassembled WGS sequence"/>
</dbReference>
<protein>
    <recommendedName>
        <fullName evidence="3">histidine kinase</fullName>
        <ecNumber evidence="3">2.7.13.3</ecNumber>
    </recommendedName>
</protein>
<dbReference type="InterPro" id="IPR003661">
    <property type="entry name" value="HisK_dim/P_dom"/>
</dbReference>
<dbReference type="Pfam" id="PF00512">
    <property type="entry name" value="HisKA"/>
    <property type="match status" value="1"/>
</dbReference>
<keyword evidence="9" id="KW-0067">ATP-binding</keyword>
<dbReference type="FunFam" id="3.30.565.10:FF:000013">
    <property type="entry name" value="Two-component sensor histidine kinase"/>
    <property type="match status" value="1"/>
</dbReference>
<dbReference type="InterPro" id="IPR036097">
    <property type="entry name" value="HisK_dim/P_sf"/>
</dbReference>
<feature type="domain" description="Histidine kinase" evidence="14">
    <location>
        <begin position="165"/>
        <end position="363"/>
    </location>
</feature>
<evidence type="ECO:0000256" key="11">
    <source>
        <dbReference type="ARBA" id="ARBA00023012"/>
    </source>
</evidence>
<comment type="caution">
    <text evidence="15">The sequence shown here is derived from an EMBL/GenBank/DDBJ whole genome shotgun (WGS) entry which is preliminary data.</text>
</comment>
<evidence type="ECO:0000256" key="4">
    <source>
        <dbReference type="ARBA" id="ARBA00022553"/>
    </source>
</evidence>
<dbReference type="SMART" id="SM00388">
    <property type="entry name" value="HisKA"/>
    <property type="match status" value="1"/>
</dbReference>
<dbReference type="InterPro" id="IPR050351">
    <property type="entry name" value="BphY/WalK/GraS-like"/>
</dbReference>
<dbReference type="EC" id="2.7.13.3" evidence="3"/>
<dbReference type="InterPro" id="IPR005467">
    <property type="entry name" value="His_kinase_dom"/>
</dbReference>
<dbReference type="PANTHER" id="PTHR45453">
    <property type="entry name" value="PHOSPHATE REGULON SENSOR PROTEIN PHOR"/>
    <property type="match status" value="1"/>
</dbReference>
<evidence type="ECO:0000256" key="13">
    <source>
        <dbReference type="SAM" id="Phobius"/>
    </source>
</evidence>
<evidence type="ECO:0000256" key="12">
    <source>
        <dbReference type="ARBA" id="ARBA00023136"/>
    </source>
</evidence>
<evidence type="ECO:0000313" key="18">
    <source>
        <dbReference type="Proteomes" id="UP000480929"/>
    </source>
</evidence>
<reference evidence="17 18" key="1">
    <citation type="journal article" date="2019" name="Nat. Med.">
        <title>A library of human gut bacterial isolates paired with longitudinal multiomics data enables mechanistic microbiome research.</title>
        <authorList>
            <person name="Poyet M."/>
            <person name="Groussin M."/>
            <person name="Gibbons S.M."/>
            <person name="Avila-Pacheco J."/>
            <person name="Jiang X."/>
            <person name="Kearney S.M."/>
            <person name="Perrotta A.R."/>
            <person name="Berdy B."/>
            <person name="Zhao S."/>
            <person name="Lieberman T.D."/>
            <person name="Swanson P.K."/>
            <person name="Smith M."/>
            <person name="Roesemann S."/>
            <person name="Alexander J.E."/>
            <person name="Rich S.A."/>
            <person name="Livny J."/>
            <person name="Vlamakis H."/>
            <person name="Clish C."/>
            <person name="Bullock K."/>
            <person name="Deik A."/>
            <person name="Scott J."/>
            <person name="Pierce K.A."/>
            <person name="Xavier R.J."/>
            <person name="Alm E.J."/>
        </authorList>
    </citation>
    <scope>NUCLEOTIDE SEQUENCE [LARGE SCALE GENOMIC DNA]</scope>
    <source>
        <strain evidence="15 17">BIOML-A4</strain>
        <strain evidence="16 18">BIOML-A5</strain>
    </source>
</reference>
<evidence type="ECO:0000256" key="6">
    <source>
        <dbReference type="ARBA" id="ARBA00022692"/>
    </source>
</evidence>
<keyword evidence="12 13" id="KW-0472">Membrane</keyword>
<evidence type="ECO:0000259" key="14">
    <source>
        <dbReference type="PROSITE" id="PS50109"/>
    </source>
</evidence>
<sequence length="381" mass="43724">MNNRVIRSLSRQYGEWGIKLKNSLRRFKIRLFLELSLQIIGAIVLLLFGLKLADGILNDFIANFLSSLDNGLYRFCVRNKEALLLIIASGTIMVVIYFTIRKTSNYLEQMITSINQVFNKDEGLVVLPTDFKEIENQLNSIKFETLRSEQAQQQEQQKRDDLVVYLAHDLKTPLTSIIGYLSLLNDEKEISEELREKYTQIALEKSYRLESLINEFFDITRFALQKQTLNKEAVNLSIMLQQLTDEFYPLFEERQVECKLQLQEGVMINADADKLARVFDNLLRNALAYCDSGTDIEITMRENNDGVELMFANIGPQLSEDQIPMLFEKFYRADPSRSASTGGAGLGLAIARDIVEMHGGTIRAVGIGKRIEFHLHFNKRQ</sequence>
<keyword evidence="8 15" id="KW-0418">Kinase</keyword>
<evidence type="ECO:0000313" key="16">
    <source>
        <dbReference type="EMBL" id="MSC34740.1"/>
    </source>
</evidence>
<evidence type="ECO:0000313" key="15">
    <source>
        <dbReference type="EMBL" id="MSA90969.1"/>
    </source>
</evidence>
<dbReference type="SUPFAM" id="SSF47384">
    <property type="entry name" value="Homodimeric domain of signal transducing histidine kinase"/>
    <property type="match status" value="1"/>
</dbReference>